<evidence type="ECO:0008006" key="4">
    <source>
        <dbReference type="Google" id="ProtNLM"/>
    </source>
</evidence>
<organism evidence="3">
    <name type="scientific">Rhizopus microsporus var. microsporus</name>
    <dbReference type="NCBI Taxonomy" id="86635"/>
    <lineage>
        <taxon>Eukaryota</taxon>
        <taxon>Fungi</taxon>
        <taxon>Fungi incertae sedis</taxon>
        <taxon>Mucoromycota</taxon>
        <taxon>Mucoromycotina</taxon>
        <taxon>Mucoromycetes</taxon>
        <taxon>Mucorales</taxon>
        <taxon>Mucorineae</taxon>
        <taxon>Rhizopodaceae</taxon>
        <taxon>Rhizopus</taxon>
    </lineage>
</organism>
<feature type="chain" id="PRO_5012936319" description="Secreted protein" evidence="2">
    <location>
        <begin position="21"/>
        <end position="79"/>
    </location>
</feature>
<evidence type="ECO:0000256" key="1">
    <source>
        <dbReference type="SAM" id="MobiDB-lite"/>
    </source>
</evidence>
<feature type="signal peptide" evidence="2">
    <location>
        <begin position="1"/>
        <end position="20"/>
    </location>
</feature>
<gene>
    <name evidence="3" type="ORF">BCV72DRAFT_338834</name>
</gene>
<dbReference type="Proteomes" id="UP000242414">
    <property type="component" value="Unassembled WGS sequence"/>
</dbReference>
<reference evidence="3" key="1">
    <citation type="journal article" date="2016" name="Proc. Natl. Acad. Sci. U.S.A.">
        <title>Lipid metabolic changes in an early divergent fungus govern the establishment of a mutualistic symbiosis with endobacteria.</title>
        <authorList>
            <person name="Lastovetsky O.A."/>
            <person name="Gaspar M.L."/>
            <person name="Mondo S.J."/>
            <person name="LaButti K.M."/>
            <person name="Sandor L."/>
            <person name="Grigoriev I.V."/>
            <person name="Henry S.A."/>
            <person name="Pawlowska T.E."/>
        </authorList>
    </citation>
    <scope>NUCLEOTIDE SEQUENCE [LARGE SCALE GENOMIC DNA]</scope>
    <source>
        <strain evidence="3">ATCC 52814</strain>
    </source>
</reference>
<evidence type="ECO:0000256" key="2">
    <source>
        <dbReference type="SAM" id="SignalP"/>
    </source>
</evidence>
<evidence type="ECO:0000313" key="3">
    <source>
        <dbReference type="EMBL" id="ORE02246.1"/>
    </source>
</evidence>
<sequence length="79" mass="7854">MSLRLVILTICASLVVIGFAAPPPAFPPPGALGGLNLRVADPSADSLFLPPTGSDLQAVDPTAMSPDAAGPLDVGSTED</sequence>
<keyword evidence="2" id="KW-0732">Signal</keyword>
<dbReference type="EMBL" id="KV922062">
    <property type="protein sequence ID" value="ORE02246.1"/>
    <property type="molecule type" value="Genomic_DNA"/>
</dbReference>
<dbReference type="AlphaFoldDB" id="A0A1X0QR72"/>
<feature type="region of interest" description="Disordered" evidence="1">
    <location>
        <begin position="50"/>
        <end position="79"/>
    </location>
</feature>
<proteinExistence type="predicted"/>
<protein>
    <recommendedName>
        <fullName evidence="4">Secreted protein</fullName>
    </recommendedName>
</protein>
<name>A0A1X0QR72_RHIZD</name>
<accession>A0A1X0QR72</accession>
<dbReference type="VEuPathDB" id="FungiDB:BCV72DRAFT_338834"/>